<reference evidence="1 2" key="1">
    <citation type="submission" date="2018-04" db="EMBL/GenBank/DDBJ databases">
        <title>Thalassorhabdus spongiae gen. nov., sp. nov., isolated from a marine sponge in South-West Iceland.</title>
        <authorList>
            <person name="Knobloch S."/>
            <person name="Daussin A."/>
            <person name="Johannsson R."/>
            <person name="Marteinsson V.T."/>
        </authorList>
    </citation>
    <scope>NUCLEOTIDE SEQUENCE [LARGE SCALE GENOMIC DNA]</scope>
    <source>
        <strain evidence="1 2">Hp12</strain>
    </source>
</reference>
<evidence type="ECO:0000313" key="1">
    <source>
        <dbReference type="EMBL" id="PVZ71812.1"/>
    </source>
</evidence>
<keyword evidence="2" id="KW-1185">Reference proteome</keyword>
<name>A0A2V1H5V8_9GAMM</name>
<protein>
    <submittedName>
        <fullName evidence="1">Uncharacterized protein</fullName>
    </submittedName>
</protein>
<gene>
    <name evidence="1" type="ORF">DC094_01940</name>
</gene>
<comment type="caution">
    <text evidence="1">The sequence shown here is derived from an EMBL/GenBank/DDBJ whole genome shotgun (WGS) entry which is preliminary data.</text>
</comment>
<dbReference type="EMBL" id="QDDL01000001">
    <property type="protein sequence ID" value="PVZ71812.1"/>
    <property type="molecule type" value="Genomic_DNA"/>
</dbReference>
<dbReference type="RefSeq" id="WP_116685399.1">
    <property type="nucleotide sequence ID" value="NZ_CAWNYD010000001.1"/>
</dbReference>
<accession>A0A2V1H5V8</accession>
<dbReference type="AlphaFoldDB" id="A0A2V1H5V8"/>
<sequence length="220" mass="24793">MSKKLIFLDLDQTIICNSSQKEKLSDFQKKNMSSDTYAMQVTEDGLIHEFNLLHQALHISFFSRLGQAISQGKAEFRVMTAAIYPEKPVVEFLSKHFNAGACLAPDIQHRVINRSNIGDPFSIMSAVNDEMTGEGKPFFGKGNLLFGMTRNGVWVDKVVQTYFLLNDQLKYADQDSTDIILIDDSEKHRTNMQIMNYSAMDSTKATYSLEMNALLDSLGV</sequence>
<proteinExistence type="predicted"/>
<organism evidence="1 2">
    <name type="scientific">Pelagibaculum spongiae</name>
    <dbReference type="NCBI Taxonomy" id="2080658"/>
    <lineage>
        <taxon>Bacteria</taxon>
        <taxon>Pseudomonadati</taxon>
        <taxon>Pseudomonadota</taxon>
        <taxon>Gammaproteobacteria</taxon>
        <taxon>Oceanospirillales</taxon>
        <taxon>Pelagibaculum</taxon>
    </lineage>
</organism>
<dbReference type="Proteomes" id="UP000244906">
    <property type="component" value="Unassembled WGS sequence"/>
</dbReference>
<evidence type="ECO:0000313" key="2">
    <source>
        <dbReference type="Proteomes" id="UP000244906"/>
    </source>
</evidence>